<protein>
    <submittedName>
        <fullName evidence="1 3">Uncharacterized protein</fullName>
    </submittedName>
</protein>
<dbReference type="WBParaSite" id="OFLC_0000287301-mRNA-1">
    <property type="protein sequence ID" value="OFLC_0000287301-mRNA-1"/>
    <property type="gene ID" value="OFLC_0000287301"/>
</dbReference>
<accession>A0A183H5W3</accession>
<keyword evidence="2" id="KW-1185">Reference proteome</keyword>
<reference evidence="1 2" key="2">
    <citation type="submission" date="2018-11" db="EMBL/GenBank/DDBJ databases">
        <authorList>
            <consortium name="Pathogen Informatics"/>
        </authorList>
    </citation>
    <scope>NUCLEOTIDE SEQUENCE [LARGE SCALE GENOMIC DNA]</scope>
</reference>
<evidence type="ECO:0000313" key="3">
    <source>
        <dbReference type="WBParaSite" id="OFLC_0000287301-mRNA-1"/>
    </source>
</evidence>
<evidence type="ECO:0000313" key="2">
    <source>
        <dbReference type="Proteomes" id="UP000267606"/>
    </source>
</evidence>
<gene>
    <name evidence="1" type="ORF">OFLC_LOCUS2875</name>
</gene>
<dbReference type="AlphaFoldDB" id="A0A183H5W3"/>
<dbReference type="Proteomes" id="UP000267606">
    <property type="component" value="Unassembled WGS sequence"/>
</dbReference>
<name>A0A183H5W3_9BILA</name>
<sequence length="82" mass="9404">MFYGFRKHSFAMVPPEIATVGCSEHVRFNMLLIASSDNHPRYPRQLDICSGTYYLHSASCFRCRTLIAYSSSLFSLVLSKYL</sequence>
<dbReference type="EMBL" id="UZAJ01001768">
    <property type="protein sequence ID" value="VDO34517.1"/>
    <property type="molecule type" value="Genomic_DNA"/>
</dbReference>
<reference evidence="3" key="1">
    <citation type="submission" date="2016-06" db="UniProtKB">
        <authorList>
            <consortium name="WormBaseParasite"/>
        </authorList>
    </citation>
    <scope>IDENTIFICATION</scope>
</reference>
<organism evidence="3">
    <name type="scientific">Onchocerca flexuosa</name>
    <dbReference type="NCBI Taxonomy" id="387005"/>
    <lineage>
        <taxon>Eukaryota</taxon>
        <taxon>Metazoa</taxon>
        <taxon>Ecdysozoa</taxon>
        <taxon>Nematoda</taxon>
        <taxon>Chromadorea</taxon>
        <taxon>Rhabditida</taxon>
        <taxon>Spirurina</taxon>
        <taxon>Spiruromorpha</taxon>
        <taxon>Filarioidea</taxon>
        <taxon>Onchocercidae</taxon>
        <taxon>Onchocerca</taxon>
    </lineage>
</organism>
<evidence type="ECO:0000313" key="1">
    <source>
        <dbReference type="EMBL" id="VDO34517.1"/>
    </source>
</evidence>
<proteinExistence type="predicted"/>